<evidence type="ECO:0000256" key="4">
    <source>
        <dbReference type="ARBA" id="ARBA00022737"/>
    </source>
</evidence>
<gene>
    <name evidence="5" type="ORF">NCGR_LOCUS36913</name>
</gene>
<protein>
    <submittedName>
        <fullName evidence="5">Uncharacterized protein</fullName>
    </submittedName>
</protein>
<proteinExistence type="predicted"/>
<dbReference type="OrthoDB" id="663473at2759"/>
<dbReference type="AlphaFoldDB" id="A0A811Q988"/>
<evidence type="ECO:0000256" key="3">
    <source>
        <dbReference type="ARBA" id="ARBA00022729"/>
    </source>
</evidence>
<dbReference type="GO" id="GO:0005576">
    <property type="term" value="C:extracellular region"/>
    <property type="evidence" value="ECO:0007669"/>
    <property type="project" value="UniProtKB-SubCell"/>
</dbReference>
<dbReference type="InterPro" id="IPR051582">
    <property type="entry name" value="LRR_extensin-like_regulator"/>
</dbReference>
<evidence type="ECO:0000313" key="6">
    <source>
        <dbReference type="Proteomes" id="UP000604825"/>
    </source>
</evidence>
<sequence>MLNKAAVIDAGKNQLTGPIPSSFSCLSRVEQLNHAGNCLYGRVPDTLCRLAGQAGHLGNLTLRGNYFTSVGPACTALIKDRVLDVNNNCIPGFANQRRPAECVAFQSQPKKCPEVSTQVSWPAAASTNAAAPVERKARDYHSFLTRFDELSMKPTKLDLRLTDIERQRCPELQENTTAELEKDTMRVMEDAGHAFLKWM</sequence>
<evidence type="ECO:0000256" key="2">
    <source>
        <dbReference type="ARBA" id="ARBA00022525"/>
    </source>
</evidence>
<dbReference type="EMBL" id="CAJGYO010000009">
    <property type="protein sequence ID" value="CAD6253282.1"/>
    <property type="molecule type" value="Genomic_DNA"/>
</dbReference>
<dbReference type="PANTHER" id="PTHR32093">
    <property type="entry name" value="LEUCINE-RICH REPEAT EXTENSIN-LIKE PROTEIN 3-RELATED"/>
    <property type="match status" value="1"/>
</dbReference>
<keyword evidence="3" id="KW-0732">Signal</keyword>
<keyword evidence="4" id="KW-0677">Repeat</keyword>
<dbReference type="Gene3D" id="3.80.10.10">
    <property type="entry name" value="Ribonuclease Inhibitor"/>
    <property type="match status" value="1"/>
</dbReference>
<name>A0A811Q988_9POAL</name>
<dbReference type="PANTHER" id="PTHR32093:SF159">
    <property type="entry name" value="OS02G0616100 PROTEIN"/>
    <property type="match status" value="1"/>
</dbReference>
<organism evidence="5 6">
    <name type="scientific">Miscanthus lutarioriparius</name>
    <dbReference type="NCBI Taxonomy" id="422564"/>
    <lineage>
        <taxon>Eukaryota</taxon>
        <taxon>Viridiplantae</taxon>
        <taxon>Streptophyta</taxon>
        <taxon>Embryophyta</taxon>
        <taxon>Tracheophyta</taxon>
        <taxon>Spermatophyta</taxon>
        <taxon>Magnoliopsida</taxon>
        <taxon>Liliopsida</taxon>
        <taxon>Poales</taxon>
        <taxon>Poaceae</taxon>
        <taxon>PACMAD clade</taxon>
        <taxon>Panicoideae</taxon>
        <taxon>Andropogonodae</taxon>
        <taxon>Andropogoneae</taxon>
        <taxon>Saccharinae</taxon>
        <taxon>Miscanthus</taxon>
    </lineage>
</organism>
<comment type="subcellular location">
    <subcellularLocation>
        <location evidence="1">Secreted</location>
    </subcellularLocation>
</comment>
<accession>A0A811Q988</accession>
<dbReference type="SUPFAM" id="SSF52058">
    <property type="entry name" value="L domain-like"/>
    <property type="match status" value="1"/>
</dbReference>
<dbReference type="PROSITE" id="PS51257">
    <property type="entry name" value="PROKAR_LIPOPROTEIN"/>
    <property type="match status" value="1"/>
</dbReference>
<evidence type="ECO:0000313" key="5">
    <source>
        <dbReference type="EMBL" id="CAD6253282.1"/>
    </source>
</evidence>
<dbReference type="Proteomes" id="UP000604825">
    <property type="component" value="Unassembled WGS sequence"/>
</dbReference>
<keyword evidence="2" id="KW-0964">Secreted</keyword>
<reference evidence="5" key="1">
    <citation type="submission" date="2020-10" db="EMBL/GenBank/DDBJ databases">
        <authorList>
            <person name="Han B."/>
            <person name="Lu T."/>
            <person name="Zhao Q."/>
            <person name="Huang X."/>
            <person name="Zhao Y."/>
        </authorList>
    </citation>
    <scope>NUCLEOTIDE SEQUENCE</scope>
</reference>
<dbReference type="InterPro" id="IPR032675">
    <property type="entry name" value="LRR_dom_sf"/>
</dbReference>
<evidence type="ECO:0000256" key="1">
    <source>
        <dbReference type="ARBA" id="ARBA00004613"/>
    </source>
</evidence>
<keyword evidence="6" id="KW-1185">Reference proteome</keyword>
<comment type="caution">
    <text evidence="5">The sequence shown here is derived from an EMBL/GenBank/DDBJ whole genome shotgun (WGS) entry which is preliminary data.</text>
</comment>